<evidence type="ECO:0000256" key="12">
    <source>
        <dbReference type="PIRSR" id="PIRSR000726-1"/>
    </source>
</evidence>
<reference evidence="16 17" key="1">
    <citation type="submission" date="2016-11" db="EMBL/GenBank/DDBJ databases">
        <title>Mixed transmission modes and dynamic genome evolution in an obligate animal-bacterial symbiosis.</title>
        <authorList>
            <person name="Russell S.L."/>
            <person name="Corbett-Detig R.B."/>
            <person name="Cavanaugh C.M."/>
        </authorList>
    </citation>
    <scope>NUCLEOTIDE SEQUENCE [LARGE SCALE GENOMIC DNA]</scope>
    <source>
        <strain evidence="16">Sveles-Q1</strain>
    </source>
</reference>
<gene>
    <name evidence="16" type="ORF">BOW53_03575</name>
</gene>
<dbReference type="GO" id="GO:0009090">
    <property type="term" value="P:homoserine biosynthetic process"/>
    <property type="evidence" value="ECO:0007669"/>
    <property type="project" value="TreeGrafter"/>
</dbReference>
<dbReference type="CDD" id="cd04923">
    <property type="entry name" value="ACT_AK-LysC-DapG-like_2"/>
    <property type="match status" value="1"/>
</dbReference>
<keyword evidence="7 12" id="KW-0547">Nucleotide-binding</keyword>
<dbReference type="EC" id="2.7.2.4" evidence="13"/>
<keyword evidence="5 14" id="KW-0028">Amino-acid biosynthesis</keyword>
<dbReference type="Gene3D" id="3.40.1160.10">
    <property type="entry name" value="Acetylglutamate kinase-like"/>
    <property type="match status" value="1"/>
</dbReference>
<evidence type="ECO:0000313" key="17">
    <source>
        <dbReference type="Proteomes" id="UP000191110"/>
    </source>
</evidence>
<feature type="binding site" evidence="12">
    <location>
        <position position="184"/>
    </location>
    <ligand>
        <name>ATP</name>
        <dbReference type="ChEBI" id="CHEBI:30616"/>
    </ligand>
</feature>
<dbReference type="Pfam" id="PF01842">
    <property type="entry name" value="ACT"/>
    <property type="match status" value="1"/>
</dbReference>
<dbReference type="UniPathway" id="UPA00051">
    <property type="reaction ID" value="UER00462"/>
</dbReference>
<dbReference type="PANTHER" id="PTHR21499">
    <property type="entry name" value="ASPARTATE KINASE"/>
    <property type="match status" value="1"/>
</dbReference>
<comment type="catalytic activity">
    <reaction evidence="11 13">
        <text>L-aspartate + ATP = 4-phospho-L-aspartate + ADP</text>
        <dbReference type="Rhea" id="RHEA:23776"/>
        <dbReference type="ChEBI" id="CHEBI:29991"/>
        <dbReference type="ChEBI" id="CHEBI:30616"/>
        <dbReference type="ChEBI" id="CHEBI:57535"/>
        <dbReference type="ChEBI" id="CHEBI:456216"/>
        <dbReference type="EC" id="2.7.2.4"/>
    </reaction>
</comment>
<dbReference type="PIRSF" id="PIRSF000726">
    <property type="entry name" value="Asp_kin"/>
    <property type="match status" value="1"/>
</dbReference>
<evidence type="ECO:0000256" key="4">
    <source>
        <dbReference type="ARBA" id="ARBA00010122"/>
    </source>
</evidence>
<evidence type="ECO:0000259" key="15">
    <source>
        <dbReference type="PROSITE" id="PS51671"/>
    </source>
</evidence>
<accession>A0A1T2L957</accession>
<proteinExistence type="inferred from homology"/>
<dbReference type="InterPro" id="IPR018042">
    <property type="entry name" value="Aspartate_kinase_CS"/>
</dbReference>
<dbReference type="EMBL" id="MPRL01000009">
    <property type="protein sequence ID" value="OOZ41466.1"/>
    <property type="molecule type" value="Genomic_DNA"/>
</dbReference>
<dbReference type="Proteomes" id="UP000191110">
    <property type="component" value="Unassembled WGS sequence"/>
</dbReference>
<evidence type="ECO:0000256" key="2">
    <source>
        <dbReference type="ARBA" id="ARBA00004986"/>
    </source>
</evidence>
<dbReference type="InterPro" id="IPR001048">
    <property type="entry name" value="Asp/Glu/Uridylate_kinase"/>
</dbReference>
<evidence type="ECO:0000313" key="16">
    <source>
        <dbReference type="EMBL" id="OOZ41466.1"/>
    </source>
</evidence>
<evidence type="ECO:0000256" key="13">
    <source>
        <dbReference type="RuleBase" id="RU003448"/>
    </source>
</evidence>
<dbReference type="NCBIfam" id="NF005155">
    <property type="entry name" value="PRK06635.1-4"/>
    <property type="match status" value="1"/>
</dbReference>
<name>A0A1T2L957_9GAMM</name>
<feature type="binding site" evidence="12">
    <location>
        <begin position="209"/>
        <end position="210"/>
    </location>
    <ligand>
        <name>ATP</name>
        <dbReference type="ChEBI" id="CHEBI:30616"/>
    </ligand>
</feature>
<dbReference type="SUPFAM" id="SSF53633">
    <property type="entry name" value="Carbamate kinase-like"/>
    <property type="match status" value="1"/>
</dbReference>
<dbReference type="GO" id="GO:0004072">
    <property type="term" value="F:aspartate kinase activity"/>
    <property type="evidence" value="ECO:0007669"/>
    <property type="project" value="UniProtKB-EC"/>
</dbReference>
<feature type="binding site" evidence="12">
    <location>
        <position position="74"/>
    </location>
    <ligand>
        <name>substrate</name>
    </ligand>
</feature>
<dbReference type="UniPathway" id="UPA00050">
    <property type="reaction ID" value="UER00461"/>
</dbReference>
<dbReference type="CDD" id="cd04261">
    <property type="entry name" value="AAK_AKii-LysC-BS"/>
    <property type="match status" value="1"/>
</dbReference>
<keyword evidence="9 12" id="KW-0067">ATP-binding</keyword>
<dbReference type="Pfam" id="PF22468">
    <property type="entry name" value="ACT_9"/>
    <property type="match status" value="1"/>
</dbReference>
<dbReference type="Pfam" id="PF00696">
    <property type="entry name" value="AA_kinase"/>
    <property type="match status" value="1"/>
</dbReference>
<dbReference type="InterPro" id="IPR001341">
    <property type="entry name" value="Asp_kinase"/>
</dbReference>
<feature type="binding site" evidence="12">
    <location>
        <position position="179"/>
    </location>
    <ligand>
        <name>ATP</name>
        <dbReference type="ChEBI" id="CHEBI:30616"/>
    </ligand>
</feature>
<evidence type="ECO:0000256" key="11">
    <source>
        <dbReference type="ARBA" id="ARBA00047872"/>
    </source>
</evidence>
<feature type="binding site" evidence="12">
    <location>
        <begin position="173"/>
        <end position="174"/>
    </location>
    <ligand>
        <name>ATP</name>
        <dbReference type="ChEBI" id="CHEBI:30616"/>
    </ligand>
</feature>
<dbReference type="NCBIfam" id="TIGR00656">
    <property type="entry name" value="asp_kin_monofn"/>
    <property type="match status" value="1"/>
</dbReference>
<dbReference type="NCBIfam" id="TIGR00657">
    <property type="entry name" value="asp_kinases"/>
    <property type="match status" value="1"/>
</dbReference>
<evidence type="ECO:0000256" key="1">
    <source>
        <dbReference type="ARBA" id="ARBA00004766"/>
    </source>
</evidence>
<dbReference type="InterPro" id="IPR054352">
    <property type="entry name" value="ACT_Aspartokinase"/>
</dbReference>
<dbReference type="OrthoDB" id="9799110at2"/>
<dbReference type="InterPro" id="IPR036393">
    <property type="entry name" value="AceGlu_kinase-like_sf"/>
</dbReference>
<feature type="binding site" evidence="12">
    <location>
        <position position="47"/>
    </location>
    <ligand>
        <name>substrate</name>
    </ligand>
</feature>
<comment type="caution">
    <text evidence="16">The sequence shown here is derived from an EMBL/GenBank/DDBJ whole genome shotgun (WGS) entry which is preliminary data.</text>
</comment>
<comment type="pathway">
    <text evidence="1 14">Amino-acid biosynthesis; L-lysine biosynthesis via DAP pathway; (S)-tetrahydrodipicolinate from L-aspartate: step 1/4.</text>
</comment>
<evidence type="ECO:0000256" key="7">
    <source>
        <dbReference type="ARBA" id="ARBA00022741"/>
    </source>
</evidence>
<dbReference type="Gene3D" id="3.30.2130.10">
    <property type="entry name" value="VC0802-like"/>
    <property type="match status" value="1"/>
</dbReference>
<dbReference type="PROSITE" id="PS00324">
    <property type="entry name" value="ASPARTOKINASE"/>
    <property type="match status" value="1"/>
</dbReference>
<dbReference type="RefSeq" id="WP_078482714.1">
    <property type="nucleotide sequence ID" value="NZ_MPRL01000009.1"/>
</dbReference>
<dbReference type="GO" id="GO:0005524">
    <property type="term" value="F:ATP binding"/>
    <property type="evidence" value="ECO:0007669"/>
    <property type="project" value="UniProtKB-KW"/>
</dbReference>
<keyword evidence="8 13" id="KW-0418">Kinase</keyword>
<evidence type="ECO:0000256" key="14">
    <source>
        <dbReference type="RuleBase" id="RU004249"/>
    </source>
</evidence>
<dbReference type="FunFam" id="3.30.2130.10:FF:000002">
    <property type="entry name" value="Aspartokinase"/>
    <property type="match status" value="1"/>
</dbReference>
<dbReference type="PANTHER" id="PTHR21499:SF3">
    <property type="entry name" value="ASPARTOKINASE"/>
    <property type="match status" value="1"/>
</dbReference>
<dbReference type="InterPro" id="IPR041740">
    <property type="entry name" value="AKii-LysC-BS"/>
</dbReference>
<evidence type="ECO:0000256" key="8">
    <source>
        <dbReference type="ARBA" id="ARBA00022777"/>
    </source>
</evidence>
<dbReference type="NCBIfam" id="NF005154">
    <property type="entry name" value="PRK06635.1-2"/>
    <property type="match status" value="1"/>
</dbReference>
<dbReference type="CDD" id="cd04913">
    <property type="entry name" value="ACT_AKii-LysC-BS-like_1"/>
    <property type="match status" value="1"/>
</dbReference>
<dbReference type="InterPro" id="IPR005260">
    <property type="entry name" value="Asp_kin_monofn"/>
</dbReference>
<dbReference type="InterPro" id="IPR045865">
    <property type="entry name" value="ACT-like_dom_sf"/>
</dbReference>
<evidence type="ECO:0000256" key="10">
    <source>
        <dbReference type="ARBA" id="ARBA00023154"/>
    </source>
</evidence>
<evidence type="ECO:0000256" key="3">
    <source>
        <dbReference type="ARBA" id="ARBA00005139"/>
    </source>
</evidence>
<dbReference type="GO" id="GO:0009089">
    <property type="term" value="P:lysine biosynthetic process via diaminopimelate"/>
    <property type="evidence" value="ECO:0007669"/>
    <property type="project" value="UniProtKB-UniPathway"/>
</dbReference>
<keyword evidence="17" id="KW-1185">Reference proteome</keyword>
<dbReference type="FunFam" id="3.40.1160.10:FF:000002">
    <property type="entry name" value="Aspartokinase"/>
    <property type="match status" value="1"/>
</dbReference>
<feature type="domain" description="ACT" evidence="15">
    <location>
        <begin position="264"/>
        <end position="338"/>
    </location>
</feature>
<dbReference type="InterPro" id="IPR002912">
    <property type="entry name" value="ACT_dom"/>
</dbReference>
<comment type="pathway">
    <text evidence="2 14">Amino-acid biosynthesis; L-methionine biosynthesis via de novo pathway; L-homoserine from L-aspartate: step 1/3.</text>
</comment>
<comment type="similarity">
    <text evidence="4 13">Belongs to the aspartokinase family.</text>
</comment>
<sequence length="407" mass="43947">MSLIVQKYGGTSVGTTERIGNVADKVAGWRDKGNDVVVVVSAMSGETNRLIGLASDITDKPSPREMDVLVSTGEQVTIALLCMALEQRGYPARSYTGSQVHILTDSSFSKARILDIDNQNVQKDLSAGRVVVVAGFQGVDEHGSITTLGRGGSDTTAVALAAALKADECQIYTDVDGVYTTDPRVVSDARRLNKITFEEMLEMASLGSKVLQIRAVEFAGKYNVPLRVLSSFEEGEGTLISYEDEEMEDALISGIAFNRDEAKLTILGVPDQPGVAHKILGPISEANVEVDMIVQNIAEDSTTDFTFTVHRNDYDKALDILKQSADELGAREVNGDNKIIKISLVGVGMRSHAGIASKMFETLAGEGINIRMISTSEIKISVVVDEKYLELGVRALHEAFELEKSPQ</sequence>
<evidence type="ECO:0000256" key="9">
    <source>
        <dbReference type="ARBA" id="ARBA00022840"/>
    </source>
</evidence>
<feature type="domain" description="ACT" evidence="15">
    <location>
        <begin position="344"/>
        <end position="407"/>
    </location>
</feature>
<protein>
    <recommendedName>
        <fullName evidence="13">Aspartokinase</fullName>
        <ecNumber evidence="13">2.7.2.4</ecNumber>
    </recommendedName>
</protein>
<comment type="pathway">
    <text evidence="3 14">Amino-acid biosynthesis; L-threonine biosynthesis; L-threonine from L-aspartate: step 1/5.</text>
</comment>
<dbReference type="AlphaFoldDB" id="A0A1T2L957"/>
<evidence type="ECO:0000256" key="6">
    <source>
        <dbReference type="ARBA" id="ARBA00022679"/>
    </source>
</evidence>
<dbReference type="SUPFAM" id="SSF55021">
    <property type="entry name" value="ACT-like"/>
    <property type="match status" value="2"/>
</dbReference>
<organism evidence="16 17">
    <name type="scientific">Solemya pervernicosa gill symbiont</name>
    <dbReference type="NCBI Taxonomy" id="642797"/>
    <lineage>
        <taxon>Bacteria</taxon>
        <taxon>Pseudomonadati</taxon>
        <taxon>Pseudomonadota</taxon>
        <taxon>Gammaproteobacteria</taxon>
        <taxon>sulfur-oxidizing symbionts</taxon>
    </lineage>
</organism>
<feature type="binding site" evidence="12">
    <location>
        <begin position="7"/>
        <end position="10"/>
    </location>
    <ligand>
        <name>ATP</name>
        <dbReference type="ChEBI" id="CHEBI:30616"/>
    </ligand>
</feature>
<dbReference type="UniPathway" id="UPA00034">
    <property type="reaction ID" value="UER00015"/>
</dbReference>
<keyword evidence="6 13" id="KW-0808">Transferase</keyword>
<dbReference type="GO" id="GO:0009088">
    <property type="term" value="P:threonine biosynthetic process"/>
    <property type="evidence" value="ECO:0007669"/>
    <property type="project" value="UniProtKB-UniPathway"/>
</dbReference>
<dbReference type="GO" id="GO:0005829">
    <property type="term" value="C:cytosol"/>
    <property type="evidence" value="ECO:0007669"/>
    <property type="project" value="TreeGrafter"/>
</dbReference>
<keyword evidence="10" id="KW-0457">Lysine biosynthesis</keyword>
<evidence type="ECO:0000256" key="5">
    <source>
        <dbReference type="ARBA" id="ARBA00022605"/>
    </source>
</evidence>
<dbReference type="PROSITE" id="PS51671">
    <property type="entry name" value="ACT"/>
    <property type="match status" value="2"/>
</dbReference>